<evidence type="ECO:0008006" key="3">
    <source>
        <dbReference type="Google" id="ProtNLM"/>
    </source>
</evidence>
<reference evidence="1 2" key="1">
    <citation type="submission" date="2014-04" db="EMBL/GenBank/DDBJ databases">
        <title>Evolutionary Origins and Diversification of the Mycorrhizal Mutualists.</title>
        <authorList>
            <consortium name="DOE Joint Genome Institute"/>
            <consortium name="Mycorrhizal Genomics Consortium"/>
            <person name="Kohler A."/>
            <person name="Kuo A."/>
            <person name="Nagy L.G."/>
            <person name="Floudas D."/>
            <person name="Copeland A."/>
            <person name="Barry K.W."/>
            <person name="Cichocki N."/>
            <person name="Veneault-Fourrey C."/>
            <person name="LaButti K."/>
            <person name="Lindquist E.A."/>
            <person name="Lipzen A."/>
            <person name="Lundell T."/>
            <person name="Morin E."/>
            <person name="Murat C."/>
            <person name="Riley R."/>
            <person name="Ohm R."/>
            <person name="Sun H."/>
            <person name="Tunlid A."/>
            <person name="Henrissat B."/>
            <person name="Grigoriev I.V."/>
            <person name="Hibbett D.S."/>
            <person name="Martin F."/>
        </authorList>
    </citation>
    <scope>NUCLEOTIDE SEQUENCE [LARGE SCALE GENOMIC DNA]</scope>
    <source>
        <strain evidence="1 2">FD-317 M1</strain>
    </source>
</reference>
<gene>
    <name evidence="1" type="ORF">GYMLUDRAFT_242617</name>
</gene>
<evidence type="ECO:0000313" key="1">
    <source>
        <dbReference type="EMBL" id="KIK62442.1"/>
    </source>
</evidence>
<dbReference type="HOGENOM" id="CLU_024649_1_0_1"/>
<dbReference type="SUPFAM" id="SSF52047">
    <property type="entry name" value="RNI-like"/>
    <property type="match status" value="1"/>
</dbReference>
<dbReference type="SUPFAM" id="SSF81383">
    <property type="entry name" value="F-box domain"/>
    <property type="match status" value="1"/>
</dbReference>
<dbReference type="InterPro" id="IPR036047">
    <property type="entry name" value="F-box-like_dom_sf"/>
</dbReference>
<organism evidence="1 2">
    <name type="scientific">Collybiopsis luxurians FD-317 M1</name>
    <dbReference type="NCBI Taxonomy" id="944289"/>
    <lineage>
        <taxon>Eukaryota</taxon>
        <taxon>Fungi</taxon>
        <taxon>Dikarya</taxon>
        <taxon>Basidiomycota</taxon>
        <taxon>Agaricomycotina</taxon>
        <taxon>Agaricomycetes</taxon>
        <taxon>Agaricomycetidae</taxon>
        <taxon>Agaricales</taxon>
        <taxon>Marasmiineae</taxon>
        <taxon>Omphalotaceae</taxon>
        <taxon>Collybiopsis</taxon>
        <taxon>Collybiopsis luxurians</taxon>
    </lineage>
</organism>
<accession>A0A0D0CSV0</accession>
<keyword evidence="2" id="KW-1185">Reference proteome</keyword>
<name>A0A0D0CSV0_9AGAR</name>
<dbReference type="AlphaFoldDB" id="A0A0D0CSV0"/>
<dbReference type="Proteomes" id="UP000053593">
    <property type="component" value="Unassembled WGS sequence"/>
</dbReference>
<dbReference type="OrthoDB" id="2870744at2759"/>
<proteinExistence type="predicted"/>
<sequence length="513" mass="57849">MSRKPTNLSATSAKTSAKISTSSRTVPVQMTFSYRLADIPDDIWFEIASWCGPATILRGSLACKRLAALFHPYLHRSVELGYTDQCRSGLKVFSQRPATTRHIKRLILKPNRNAGWANSSDKNLNEDWIVDVIEAIASQGGFPLLTTFKWYGKEMPRDSLWLILRENCPNLQNIGTSVGQKTLLALQSNSQLLSFRNLKGFHLFTQVIERWTMQEYHANQDLPQALWKMLFDSSELQELTLDGTCFSDGNAWNLLPVLSGRWPCLHQLHLGNVFLDDSSENDKLMCAFLQAHPNLEKGTTLGNMAYSPTSMECLLSLPKFEAFEGRLQQLKRGSALSHVRHLTLTDWFSPSANFGDILGDLCDLESLAVCVNFADSHAPQSDFYGRLFGKCSQLNNLEISSTSTLSLRQLSSGLMLVPGLQTLTVTRVRKLNGSDLSKSASLIARQNPNLREFTLRDVLPWDHLDQFTQVFRTKQIGRYTVELYEKHRVLNVQEVGCGTLKQRHTKCFARVIS</sequence>
<protein>
    <recommendedName>
        <fullName evidence="3">F-box domain-containing protein</fullName>
    </recommendedName>
</protein>
<evidence type="ECO:0000313" key="2">
    <source>
        <dbReference type="Proteomes" id="UP000053593"/>
    </source>
</evidence>
<dbReference type="EMBL" id="KN834767">
    <property type="protein sequence ID" value="KIK62442.1"/>
    <property type="molecule type" value="Genomic_DNA"/>
</dbReference>
<dbReference type="CDD" id="cd09917">
    <property type="entry name" value="F-box_SF"/>
    <property type="match status" value="1"/>
</dbReference>